<dbReference type="AlphaFoldDB" id="A0A176WS49"/>
<feature type="region of interest" description="Disordered" evidence="2">
    <location>
        <begin position="199"/>
        <end position="232"/>
    </location>
</feature>
<dbReference type="Pfam" id="PF24160">
    <property type="entry name" value="UVB_sens_C"/>
    <property type="match status" value="1"/>
</dbReference>
<dbReference type="Proteomes" id="UP000077202">
    <property type="component" value="Unassembled WGS sequence"/>
</dbReference>
<feature type="region of interest" description="Disordered" evidence="2">
    <location>
        <begin position="358"/>
        <end position="379"/>
    </location>
</feature>
<dbReference type="EMBL" id="LVLJ01000172">
    <property type="protein sequence ID" value="OAE35431.1"/>
    <property type="molecule type" value="Genomic_DNA"/>
</dbReference>
<feature type="region of interest" description="Disordered" evidence="2">
    <location>
        <begin position="123"/>
        <end position="146"/>
    </location>
</feature>
<proteinExistence type="inferred from homology"/>
<protein>
    <recommendedName>
        <fullName evidence="9">Protein root UVB sensitive 1, chloroplastic</fullName>
    </recommendedName>
</protein>
<feature type="compositionally biased region" description="Basic and acidic residues" evidence="2">
    <location>
        <begin position="362"/>
        <end position="378"/>
    </location>
</feature>
<name>A0A176WS49_MARPO</name>
<reference evidence="8" key="3">
    <citation type="journal article" date="2020" name="Curr. Biol.">
        <title>Chromatin organization in early land plants reveals an ancestral association between H3K27me3, transposons, and constitutive heterochromatin.</title>
        <authorList>
            <person name="Montgomery S.A."/>
            <person name="Tanizawa Y."/>
            <person name="Galik B."/>
            <person name="Wang N."/>
            <person name="Ito T."/>
            <person name="Mochizuki T."/>
            <person name="Akimcheva S."/>
            <person name="Bowman J.L."/>
            <person name="Cognat V."/>
            <person name="Marechal-Drouard L."/>
            <person name="Ekker H."/>
            <person name="Hong S.F."/>
            <person name="Kohchi T."/>
            <person name="Lin S.S."/>
            <person name="Liu L.D."/>
            <person name="Nakamura Y."/>
            <person name="Valeeva L.R."/>
            <person name="Shakirov E.V."/>
            <person name="Shippen D.E."/>
            <person name="Wei W.L."/>
            <person name="Yagura M."/>
            <person name="Yamaoka S."/>
            <person name="Yamato K.T."/>
            <person name="Liu C."/>
            <person name="Berger F."/>
        </authorList>
    </citation>
    <scope>NUCLEOTIDE SEQUENCE [LARGE SCALE GENOMIC DNA]</scope>
    <source>
        <strain evidence="8">Tak-1</strain>
    </source>
</reference>
<evidence type="ECO:0000256" key="2">
    <source>
        <dbReference type="SAM" id="MobiDB-lite"/>
    </source>
</evidence>
<organism evidence="6 7">
    <name type="scientific">Marchantia polymorpha subsp. ruderalis</name>
    <dbReference type="NCBI Taxonomy" id="1480154"/>
    <lineage>
        <taxon>Eukaryota</taxon>
        <taxon>Viridiplantae</taxon>
        <taxon>Streptophyta</taxon>
        <taxon>Embryophyta</taxon>
        <taxon>Marchantiophyta</taxon>
        <taxon>Marchantiopsida</taxon>
        <taxon>Marchantiidae</taxon>
        <taxon>Marchantiales</taxon>
        <taxon>Marchantiaceae</taxon>
        <taxon>Marchantia</taxon>
    </lineage>
</organism>
<evidence type="ECO:0000313" key="6">
    <source>
        <dbReference type="EMBL" id="OAE35431.1"/>
    </source>
</evidence>
<feature type="domain" description="Protein root UVB sensitive/RUS" evidence="3">
    <location>
        <begin position="402"/>
        <end position="634"/>
    </location>
</feature>
<evidence type="ECO:0000259" key="3">
    <source>
        <dbReference type="Pfam" id="PF04884"/>
    </source>
</evidence>
<dbReference type="Proteomes" id="UP001162541">
    <property type="component" value="Chromosome 5"/>
</dbReference>
<keyword evidence="7" id="KW-1185">Reference proteome</keyword>
<dbReference type="Pfam" id="PF04884">
    <property type="entry name" value="UVB_sens_prot"/>
    <property type="match status" value="1"/>
</dbReference>
<evidence type="ECO:0000256" key="1">
    <source>
        <dbReference type="ARBA" id="ARBA00007558"/>
    </source>
</evidence>
<gene>
    <name evidence="6" type="ORF">AXG93_2587s1460</name>
    <name evidence="5" type="ORF">Mp_5g03890</name>
</gene>
<evidence type="ECO:0000259" key="4">
    <source>
        <dbReference type="Pfam" id="PF24160"/>
    </source>
</evidence>
<evidence type="ECO:0000313" key="8">
    <source>
        <dbReference type="Proteomes" id="UP001162541"/>
    </source>
</evidence>
<dbReference type="InterPro" id="IPR054549">
    <property type="entry name" value="UVB_sens_RUS_dom"/>
</dbReference>
<dbReference type="InterPro" id="IPR055412">
    <property type="entry name" value="UVB_sens_C"/>
</dbReference>
<dbReference type="GO" id="GO:0010224">
    <property type="term" value="P:response to UV-B"/>
    <property type="evidence" value="ECO:0007669"/>
    <property type="project" value="TreeGrafter"/>
</dbReference>
<accession>A0A176WS49</accession>
<feature type="compositionally biased region" description="Basic and acidic residues" evidence="2">
    <location>
        <begin position="302"/>
        <end position="318"/>
    </location>
</feature>
<dbReference type="InterPro" id="IPR006968">
    <property type="entry name" value="RUS_fam"/>
</dbReference>
<evidence type="ECO:0000313" key="5">
    <source>
        <dbReference type="EMBL" id="BBN10483.1"/>
    </source>
</evidence>
<reference evidence="6 7" key="1">
    <citation type="submission" date="2016-03" db="EMBL/GenBank/DDBJ databases">
        <title>Mechanisms controlling the formation of the plant cell surface in tip-growing cells are functionally conserved among land plants.</title>
        <authorList>
            <person name="Honkanen S."/>
            <person name="Jones V.A."/>
            <person name="Morieri G."/>
            <person name="Champion C."/>
            <person name="Hetherington A.J."/>
            <person name="Kelly S."/>
            <person name="Saint-Marcoux D."/>
            <person name="Proust H."/>
            <person name="Prescott H."/>
            <person name="Dolan L."/>
        </authorList>
    </citation>
    <scope>NUCLEOTIDE SEQUENCE [LARGE SCALE GENOMIC DNA]</scope>
    <source>
        <strain evidence="7">cv. Tak-1 and cv. Tak-2</strain>
        <tissue evidence="6">Whole gametophyte</tissue>
    </source>
</reference>
<dbReference type="GO" id="GO:0009941">
    <property type="term" value="C:chloroplast envelope"/>
    <property type="evidence" value="ECO:0007669"/>
    <property type="project" value="TreeGrafter"/>
</dbReference>
<comment type="similarity">
    <text evidence="1">Belongs to the RUS1 family.</text>
</comment>
<evidence type="ECO:0000313" key="7">
    <source>
        <dbReference type="Proteomes" id="UP000077202"/>
    </source>
</evidence>
<feature type="compositionally biased region" description="Gly residues" evidence="2">
    <location>
        <begin position="199"/>
        <end position="222"/>
    </location>
</feature>
<feature type="domain" description="Root UVB sensitive protein C-terminal" evidence="4">
    <location>
        <begin position="683"/>
        <end position="793"/>
    </location>
</feature>
<sequence length="821" mass="88396">MSLTTASPGGALVFNGSPEFIVRKASAGSRKCRRSNVEDGRHSHRHGETVTWTWRGSFSSARELRAGGREPAKLGLVPGRGRMASGVSVSRVFFGGEKFCGIVPLGLSADRCVFSCGRALVSNSNSSTSGNDDNKPECRSNVSGSAGVRRSEIKRIAHRRLFQLRAQKQGSGEQWGIKSRKVRIGLTYRLLQFGRAGGTGGGGPSGGGNNGNGWGGSGGGGNGDEEDPLPSPDEGGFNFFTSLYLLLREKCQAGLWVWAASAFLAGFFVSSLDLKDSAHARSFSKPRMLADGTNGGNGGGEKTGERAETIDGSGDEKNNGLSGAVWEVKGGKWKRFITDLEEDEFLFDGVKRSEEEAQAYEHSFETPEEKKDHKEDVKRKRKLSWPLQGRSIETFLKDAGVQCGELVKQVFLPAGFPGSVTEDYLEFTYWRLAQIVASQISGVLTTQALLYAVGLGKGAIPTAAAVNWVLRDGIGYLSKIMLSKYGRHFDVHPKGWRLISDIIENASYGLELLTPAVPHLFVYLAAAAGAGRSAAGLIQAATKSCFNANFAAQRNFAEIIAKGEAQGMASKSVGIGLGILISGYVGSSGPLLVVTFGAVSALHIFFNLKSYQAVQLRTLNPYRASLVIAQYLESGSVPTIKDVNAEEPIFFGLPFFDTKQNVNEKLLNSLSSAAKKVAATIEQDVELGASLGQVVHTKGEADALMDLYSHDQYLLARRGDRMMVVLKDAASPRDMLRAMVQLMYIYNADKDQNKSAGIIRDCSRDGILRVTYNLMDKNFDSITGVLAEGGWVSDGLVARPAPNRLVEDNSQTLQHLADVKA</sequence>
<dbReference type="EMBL" id="AP019870">
    <property type="protein sequence ID" value="BBN10483.1"/>
    <property type="molecule type" value="Genomic_DNA"/>
</dbReference>
<feature type="region of interest" description="Disordered" evidence="2">
    <location>
        <begin position="289"/>
        <end position="318"/>
    </location>
</feature>
<dbReference type="PANTHER" id="PTHR12770">
    <property type="entry name" value="RUS1 FAMILY PROTEIN C16ORF58"/>
    <property type="match status" value="1"/>
</dbReference>
<reference evidence="5" key="2">
    <citation type="journal article" date="2019" name="Curr. Biol.">
        <title>Chromatin organization in early land plants reveals an ancestral association between H3K27me3, transposons, and constitutive heterochromatin.</title>
        <authorList>
            <person name="Montgomery S.A."/>
            <person name="Tanizawa Y."/>
            <person name="Galik B."/>
            <person name="Wang N."/>
            <person name="Ito T."/>
            <person name="Mochizuki T."/>
            <person name="Akimcheva S."/>
            <person name="Bowman J."/>
            <person name="Cognat V."/>
            <person name="Drouard L."/>
            <person name="Ekker H."/>
            <person name="Houng S."/>
            <person name="Kohchi T."/>
            <person name="Lin S."/>
            <person name="Liu L.D."/>
            <person name="Nakamura Y."/>
            <person name="Valeeva L.R."/>
            <person name="Shakirov E.V."/>
            <person name="Shippen D.E."/>
            <person name="Wei W."/>
            <person name="Yagura M."/>
            <person name="Yamaoka S."/>
            <person name="Yamato K.T."/>
            <person name="Liu C."/>
            <person name="Berger F."/>
        </authorList>
    </citation>
    <scope>NUCLEOTIDE SEQUENCE [LARGE SCALE GENOMIC DNA]</scope>
    <source>
        <strain evidence="5">Tak-1</strain>
    </source>
</reference>
<evidence type="ECO:0008006" key="9">
    <source>
        <dbReference type="Google" id="ProtNLM"/>
    </source>
</evidence>
<dbReference type="GO" id="GO:0032502">
    <property type="term" value="P:developmental process"/>
    <property type="evidence" value="ECO:0007669"/>
    <property type="project" value="TreeGrafter"/>
</dbReference>
<dbReference type="PANTHER" id="PTHR12770:SF22">
    <property type="entry name" value="PROTEIN ROOT UVB SENSITIVE 1, CHLOROPLASTIC"/>
    <property type="match status" value="1"/>
</dbReference>